<dbReference type="Gene3D" id="3.30.70.370">
    <property type="match status" value="1"/>
</dbReference>
<dbReference type="CDD" id="cd18795">
    <property type="entry name" value="SF2_C_Ski2"/>
    <property type="match status" value="1"/>
</dbReference>
<dbReference type="GO" id="GO:0005634">
    <property type="term" value="C:nucleus"/>
    <property type="evidence" value="ECO:0007669"/>
    <property type="project" value="UniProtKB-SubCell"/>
</dbReference>
<evidence type="ECO:0000256" key="13">
    <source>
        <dbReference type="ARBA" id="ARBA00022763"/>
    </source>
</evidence>
<feature type="region of interest" description="Disordered" evidence="28">
    <location>
        <begin position="1569"/>
        <end position="1601"/>
    </location>
</feature>
<accession>A0A9Q1DNT6</accession>
<dbReference type="InterPro" id="IPR048960">
    <property type="entry name" value="POLQ-like_helical"/>
</dbReference>
<evidence type="ECO:0000256" key="2">
    <source>
        <dbReference type="ARBA" id="ARBA00004123"/>
    </source>
</evidence>
<feature type="region of interest" description="Disordered" evidence="28">
    <location>
        <begin position="103"/>
        <end position="170"/>
    </location>
</feature>
<evidence type="ECO:0000256" key="3">
    <source>
        <dbReference type="ARBA" id="ARBA00004286"/>
    </source>
</evidence>
<comment type="catalytic activity">
    <reaction evidence="24">
        <text>DNA(n) + a 2'-deoxyribonucleoside 5'-triphosphate = DNA(n+1) + diphosphate</text>
        <dbReference type="Rhea" id="RHEA:22508"/>
        <dbReference type="Rhea" id="RHEA-COMP:17339"/>
        <dbReference type="Rhea" id="RHEA-COMP:17340"/>
        <dbReference type="ChEBI" id="CHEBI:33019"/>
        <dbReference type="ChEBI" id="CHEBI:61560"/>
        <dbReference type="ChEBI" id="CHEBI:173112"/>
        <dbReference type="EC" id="2.7.7.7"/>
    </reaction>
</comment>
<evidence type="ECO:0000256" key="14">
    <source>
        <dbReference type="ARBA" id="ARBA00022801"/>
    </source>
</evidence>
<feature type="region of interest" description="Disordered" evidence="28">
    <location>
        <begin position="1172"/>
        <end position="1236"/>
    </location>
</feature>
<dbReference type="EC" id="3.6.4.12" evidence="7"/>
<dbReference type="Gene3D" id="3.30.420.10">
    <property type="entry name" value="Ribonuclease H-like superfamily/Ribonuclease H"/>
    <property type="match status" value="1"/>
</dbReference>
<dbReference type="Pfam" id="PF20470">
    <property type="entry name" value="HTH_61"/>
    <property type="match status" value="1"/>
</dbReference>
<dbReference type="PRINTS" id="PR00868">
    <property type="entry name" value="DNAPOLI"/>
</dbReference>
<evidence type="ECO:0000313" key="32">
    <source>
        <dbReference type="Proteomes" id="UP001152803"/>
    </source>
</evidence>
<dbReference type="GO" id="GO:0003887">
    <property type="term" value="F:DNA-directed DNA polymerase activity"/>
    <property type="evidence" value="ECO:0007669"/>
    <property type="project" value="UniProtKB-KW"/>
</dbReference>
<dbReference type="InterPro" id="IPR002298">
    <property type="entry name" value="DNA_polymerase_A"/>
</dbReference>
<dbReference type="InterPro" id="IPR043502">
    <property type="entry name" value="DNA/RNA_pol_sf"/>
</dbReference>
<evidence type="ECO:0000256" key="20">
    <source>
        <dbReference type="ARBA" id="ARBA00023242"/>
    </source>
</evidence>
<dbReference type="Gene3D" id="3.40.50.300">
    <property type="entry name" value="P-loop containing nucleotide triphosphate hydrolases"/>
    <property type="match status" value="2"/>
</dbReference>
<comment type="similarity">
    <text evidence="4">Belongs to the DNA polymerase type-A family.</text>
</comment>
<evidence type="ECO:0000259" key="29">
    <source>
        <dbReference type="PROSITE" id="PS51192"/>
    </source>
</evidence>
<feature type="compositionally biased region" description="Basic and acidic residues" evidence="28">
    <location>
        <begin position="117"/>
        <end position="126"/>
    </location>
</feature>
<keyword evidence="17" id="KW-0239">DNA-directed DNA polymerase</keyword>
<evidence type="ECO:0000256" key="23">
    <source>
        <dbReference type="ARBA" id="ARBA00048173"/>
    </source>
</evidence>
<dbReference type="GO" id="GO:2000042">
    <property type="term" value="P:negative regulation of double-strand break repair via homologous recombination"/>
    <property type="evidence" value="ECO:0007669"/>
    <property type="project" value="UniProtKB-ARBA"/>
</dbReference>
<dbReference type="SUPFAM" id="SSF56672">
    <property type="entry name" value="DNA/RNA polymerases"/>
    <property type="match status" value="1"/>
</dbReference>
<evidence type="ECO:0000256" key="18">
    <source>
        <dbReference type="ARBA" id="ARBA00022990"/>
    </source>
</evidence>
<feature type="region of interest" description="Disordered" evidence="28">
    <location>
        <begin position="1881"/>
        <end position="1923"/>
    </location>
</feature>
<keyword evidence="12" id="KW-0547">Nucleotide-binding</keyword>
<reference evidence="31" key="1">
    <citation type="journal article" date="2023" name="Science">
        <title>Genome structures resolve the early diversification of teleost fishes.</title>
        <authorList>
            <person name="Parey E."/>
            <person name="Louis A."/>
            <person name="Montfort J."/>
            <person name="Bouchez O."/>
            <person name="Roques C."/>
            <person name="Iampietro C."/>
            <person name="Lluch J."/>
            <person name="Castinel A."/>
            <person name="Donnadieu C."/>
            <person name="Desvignes T."/>
            <person name="Floi Bucao C."/>
            <person name="Jouanno E."/>
            <person name="Wen M."/>
            <person name="Mejri S."/>
            <person name="Dirks R."/>
            <person name="Jansen H."/>
            <person name="Henkel C."/>
            <person name="Chen W.J."/>
            <person name="Zahm M."/>
            <person name="Cabau C."/>
            <person name="Klopp C."/>
            <person name="Thompson A.W."/>
            <person name="Robinson-Rechavi M."/>
            <person name="Braasch I."/>
            <person name="Lecointre G."/>
            <person name="Bobe J."/>
            <person name="Postlethwait J.H."/>
            <person name="Berthelot C."/>
            <person name="Roest Crollius H."/>
            <person name="Guiguen Y."/>
        </authorList>
    </citation>
    <scope>NUCLEOTIDE SEQUENCE</scope>
    <source>
        <strain evidence="31">Concon-B</strain>
    </source>
</reference>
<gene>
    <name evidence="31" type="ORF">COCON_G00075980</name>
</gene>
<dbReference type="GO" id="GO:0016787">
    <property type="term" value="F:hydrolase activity"/>
    <property type="evidence" value="ECO:0007669"/>
    <property type="project" value="UniProtKB-KW"/>
</dbReference>
<dbReference type="Pfam" id="PF00270">
    <property type="entry name" value="DEAD"/>
    <property type="match status" value="1"/>
</dbReference>
<dbReference type="PANTHER" id="PTHR10133:SF62">
    <property type="entry name" value="DNA POLYMERASE THETA"/>
    <property type="match status" value="1"/>
</dbReference>
<evidence type="ECO:0000256" key="22">
    <source>
        <dbReference type="ARBA" id="ARBA00047995"/>
    </source>
</evidence>
<evidence type="ECO:0000256" key="9">
    <source>
        <dbReference type="ARBA" id="ARBA00022553"/>
    </source>
</evidence>
<dbReference type="InterPro" id="IPR014001">
    <property type="entry name" value="Helicase_ATP-bd"/>
</dbReference>
<evidence type="ECO:0000256" key="27">
    <source>
        <dbReference type="ARBA" id="ARBA00078930"/>
    </source>
</evidence>
<evidence type="ECO:0000256" key="25">
    <source>
        <dbReference type="ARBA" id="ARBA00062978"/>
    </source>
</evidence>
<dbReference type="GO" id="GO:0003964">
    <property type="term" value="F:RNA-directed DNA polymerase activity"/>
    <property type="evidence" value="ECO:0007669"/>
    <property type="project" value="UniProtKB-EC"/>
</dbReference>
<dbReference type="GO" id="GO:0003677">
    <property type="term" value="F:DNA binding"/>
    <property type="evidence" value="ECO:0007669"/>
    <property type="project" value="InterPro"/>
</dbReference>
<dbReference type="Gene3D" id="1.10.150.20">
    <property type="entry name" value="5' to 3' exonuclease, C-terminal subdomain"/>
    <property type="match status" value="1"/>
</dbReference>
<comment type="catalytic activity">
    <reaction evidence="23">
        <text>DNA(n) + a 2'-deoxyribonucleoside 5'-triphosphate = DNA(n+1) + diphosphate</text>
        <dbReference type="Rhea" id="RHEA:22508"/>
        <dbReference type="Rhea" id="RHEA-COMP:17339"/>
        <dbReference type="Rhea" id="RHEA-COMP:17340"/>
        <dbReference type="ChEBI" id="CHEBI:33019"/>
        <dbReference type="ChEBI" id="CHEBI:61560"/>
        <dbReference type="ChEBI" id="CHEBI:173112"/>
        <dbReference type="EC" id="2.7.7.49"/>
    </reaction>
</comment>
<dbReference type="InterPro" id="IPR027417">
    <property type="entry name" value="P-loop_NTPase"/>
</dbReference>
<keyword evidence="8" id="KW-0158">Chromosome</keyword>
<name>A0A9Q1DNT6_CONCO</name>
<evidence type="ECO:0000256" key="26">
    <source>
        <dbReference type="ARBA" id="ARBA00074669"/>
    </source>
</evidence>
<keyword evidence="14" id="KW-0378">Hydrolase</keyword>
<evidence type="ECO:0000256" key="28">
    <source>
        <dbReference type="SAM" id="MobiDB-lite"/>
    </source>
</evidence>
<dbReference type="InterPro" id="IPR001098">
    <property type="entry name" value="DNA-dir_DNA_pol_A_palm_dom"/>
</dbReference>
<dbReference type="SMART" id="SM00487">
    <property type="entry name" value="DEXDc"/>
    <property type="match status" value="1"/>
</dbReference>
<dbReference type="OrthoDB" id="2320933at2759"/>
<comment type="caution">
    <text evidence="31">The sequence shown here is derived from an EMBL/GenBank/DDBJ whole genome shotgun (WGS) entry which is preliminary data.</text>
</comment>
<dbReference type="FunFam" id="1.20.1060.10:FF:000002">
    <property type="entry name" value="Polymerase (DNA directed), theta"/>
    <property type="match status" value="1"/>
</dbReference>
<comment type="subunit">
    <text evidence="25">Homomultimer; forms homodimers and homotetramers. Interacts with RAD51. Interacts with ORC2 and ORC4. Interacts with RHNO1; interaction takes place during mitosis and promotes POLQ recruitment to DNA damage sites. Interacts (when phosphorylated) with TOPBP1 (via BRCT domains 7 and 8); promoting POLQ recruitment to DNA damage sites.</text>
</comment>
<evidence type="ECO:0000256" key="7">
    <source>
        <dbReference type="ARBA" id="ARBA00012551"/>
    </source>
</evidence>
<evidence type="ECO:0000256" key="8">
    <source>
        <dbReference type="ARBA" id="ARBA00022454"/>
    </source>
</evidence>
<keyword evidence="19" id="KW-0234">DNA repair</keyword>
<dbReference type="FunFam" id="3.40.50.300:FF:000885">
    <property type="entry name" value="DNA polymerase theta"/>
    <property type="match status" value="1"/>
</dbReference>
<dbReference type="InterPro" id="IPR046931">
    <property type="entry name" value="HTH_61"/>
</dbReference>
<dbReference type="Pfam" id="PF21099">
    <property type="entry name" value="POLQ_helical"/>
    <property type="match status" value="1"/>
</dbReference>
<dbReference type="GO" id="GO:0006261">
    <property type="term" value="P:DNA-templated DNA replication"/>
    <property type="evidence" value="ECO:0007669"/>
    <property type="project" value="InterPro"/>
</dbReference>
<proteinExistence type="inferred from homology"/>
<dbReference type="SUPFAM" id="SSF52540">
    <property type="entry name" value="P-loop containing nucleoside triphosphate hydrolases"/>
    <property type="match status" value="1"/>
</dbReference>
<keyword evidence="10" id="KW-0808">Transferase</keyword>
<evidence type="ECO:0000313" key="31">
    <source>
        <dbReference type="EMBL" id="KAJ8275846.1"/>
    </source>
</evidence>
<feature type="region of interest" description="Disordered" evidence="28">
    <location>
        <begin position="1703"/>
        <end position="1724"/>
    </location>
</feature>
<dbReference type="PROSITE" id="PS51194">
    <property type="entry name" value="HELICASE_CTER"/>
    <property type="match status" value="1"/>
</dbReference>
<evidence type="ECO:0000256" key="17">
    <source>
        <dbReference type="ARBA" id="ARBA00022932"/>
    </source>
</evidence>
<dbReference type="Gene3D" id="1.10.3380.20">
    <property type="match status" value="1"/>
</dbReference>
<feature type="region of interest" description="Disordered" evidence="28">
    <location>
        <begin position="19"/>
        <end position="44"/>
    </location>
</feature>
<protein>
    <recommendedName>
        <fullName evidence="26">DNA polymerase theta</fullName>
        <ecNumber evidence="6">2.7.7.49</ecNumber>
        <ecNumber evidence="5">2.7.7.7</ecNumber>
        <ecNumber evidence="7">3.6.4.12</ecNumber>
    </recommendedName>
    <alternativeName>
        <fullName evidence="27">DNA polymerase eta</fullName>
    </alternativeName>
</protein>
<dbReference type="SMART" id="SM00490">
    <property type="entry name" value="HELICc"/>
    <property type="match status" value="1"/>
</dbReference>
<dbReference type="GO" id="GO:0005694">
    <property type="term" value="C:chromosome"/>
    <property type="evidence" value="ECO:0007669"/>
    <property type="project" value="UniProtKB-SubCell"/>
</dbReference>
<keyword evidence="13" id="KW-0227">DNA damage</keyword>
<evidence type="ECO:0000256" key="5">
    <source>
        <dbReference type="ARBA" id="ARBA00012417"/>
    </source>
</evidence>
<dbReference type="SMART" id="SM00482">
    <property type="entry name" value="POLAc"/>
    <property type="match status" value="1"/>
</dbReference>
<keyword evidence="11" id="KW-0548">Nucleotidyltransferase</keyword>
<dbReference type="InterPro" id="IPR001650">
    <property type="entry name" value="Helicase_C-like"/>
</dbReference>
<evidence type="ECO:0000256" key="16">
    <source>
        <dbReference type="ARBA" id="ARBA00022840"/>
    </source>
</evidence>
<keyword evidence="32" id="KW-1185">Reference proteome</keyword>
<evidence type="ECO:0000256" key="4">
    <source>
        <dbReference type="ARBA" id="ARBA00007705"/>
    </source>
</evidence>
<dbReference type="Gene3D" id="1.20.1060.10">
    <property type="entry name" value="Taq DNA Polymerase, Chain T, domain 4"/>
    <property type="match status" value="1"/>
</dbReference>
<comment type="subcellular location">
    <subcellularLocation>
        <location evidence="3">Chromosome</location>
    </subcellularLocation>
    <subcellularLocation>
        <location evidence="2">Nucleus</location>
    </subcellularLocation>
</comment>
<dbReference type="PROSITE" id="PS00447">
    <property type="entry name" value="DNA_POLYMERASE_A"/>
    <property type="match status" value="1"/>
</dbReference>
<keyword evidence="9" id="KW-0597">Phosphoprotein</keyword>
<evidence type="ECO:0000256" key="21">
    <source>
        <dbReference type="ARBA" id="ARBA00023268"/>
    </source>
</evidence>
<dbReference type="GO" id="GO:0097681">
    <property type="term" value="P:double-strand break repair via alternative nonhomologous end joining"/>
    <property type="evidence" value="ECO:0007669"/>
    <property type="project" value="TreeGrafter"/>
</dbReference>
<feature type="domain" description="Helicase C-terminal" evidence="30">
    <location>
        <begin position="593"/>
        <end position="803"/>
    </location>
</feature>
<evidence type="ECO:0000256" key="15">
    <source>
        <dbReference type="ARBA" id="ARBA00022806"/>
    </source>
</evidence>
<evidence type="ECO:0000256" key="24">
    <source>
        <dbReference type="ARBA" id="ARBA00049244"/>
    </source>
</evidence>
<keyword evidence="15" id="KW-0347">Helicase</keyword>
<feature type="domain" description="Helicase ATP-binding" evidence="29">
    <location>
        <begin position="363"/>
        <end position="558"/>
    </location>
</feature>
<dbReference type="GO" id="GO:0005524">
    <property type="term" value="F:ATP binding"/>
    <property type="evidence" value="ECO:0007669"/>
    <property type="project" value="UniProtKB-KW"/>
</dbReference>
<dbReference type="InterPro" id="IPR019760">
    <property type="entry name" value="DNA-dir_DNA_pol_A_CS"/>
</dbReference>
<dbReference type="Pfam" id="PF00476">
    <property type="entry name" value="DNA_pol_A"/>
    <property type="match status" value="1"/>
</dbReference>
<dbReference type="CDD" id="cd08638">
    <property type="entry name" value="DNA_pol_A_theta"/>
    <property type="match status" value="1"/>
</dbReference>
<dbReference type="FunFam" id="1.10.3380.20:FF:000001">
    <property type="entry name" value="DNA polymerase theta"/>
    <property type="match status" value="1"/>
</dbReference>
<dbReference type="CDD" id="cd18026">
    <property type="entry name" value="DEXHc_POLQ-like"/>
    <property type="match status" value="1"/>
</dbReference>
<feature type="region of interest" description="Disordered" evidence="28">
    <location>
        <begin position="184"/>
        <end position="262"/>
    </location>
</feature>
<dbReference type="GO" id="GO:0003678">
    <property type="term" value="F:DNA helicase activity"/>
    <property type="evidence" value="ECO:0007669"/>
    <property type="project" value="UniProtKB-EC"/>
</dbReference>
<keyword evidence="16" id="KW-0067">ATP-binding</keyword>
<dbReference type="PANTHER" id="PTHR10133">
    <property type="entry name" value="DNA POLYMERASE I"/>
    <property type="match status" value="1"/>
</dbReference>
<evidence type="ECO:0000256" key="10">
    <source>
        <dbReference type="ARBA" id="ARBA00022679"/>
    </source>
</evidence>
<keyword evidence="21" id="KW-0511">Multifunctional enzyme</keyword>
<comment type="catalytic activity">
    <reaction evidence="22">
        <text>ATP + H2O = ADP + phosphate + H(+)</text>
        <dbReference type="Rhea" id="RHEA:13065"/>
        <dbReference type="ChEBI" id="CHEBI:15377"/>
        <dbReference type="ChEBI" id="CHEBI:15378"/>
        <dbReference type="ChEBI" id="CHEBI:30616"/>
        <dbReference type="ChEBI" id="CHEBI:43474"/>
        <dbReference type="ChEBI" id="CHEBI:456216"/>
        <dbReference type="EC" id="3.6.4.12"/>
    </reaction>
</comment>
<dbReference type="PROSITE" id="PS51192">
    <property type="entry name" value="HELICASE_ATP_BIND_1"/>
    <property type="match status" value="1"/>
</dbReference>
<dbReference type="EC" id="2.7.7.49" evidence="6"/>
<feature type="region of interest" description="Disordered" evidence="28">
    <location>
        <begin position="1518"/>
        <end position="1538"/>
    </location>
</feature>
<feature type="compositionally biased region" description="Polar residues" evidence="28">
    <location>
        <begin position="103"/>
        <end position="115"/>
    </location>
</feature>
<evidence type="ECO:0000256" key="6">
    <source>
        <dbReference type="ARBA" id="ARBA00012493"/>
    </source>
</evidence>
<evidence type="ECO:0000256" key="11">
    <source>
        <dbReference type="ARBA" id="ARBA00022695"/>
    </source>
</evidence>
<dbReference type="EC" id="2.7.7.7" evidence="5"/>
<evidence type="ECO:0000256" key="1">
    <source>
        <dbReference type="ARBA" id="ARBA00001946"/>
    </source>
</evidence>
<dbReference type="Proteomes" id="UP001152803">
    <property type="component" value="Unassembled WGS sequence"/>
</dbReference>
<dbReference type="SUPFAM" id="SSF158702">
    <property type="entry name" value="Sec63 N-terminal domain-like"/>
    <property type="match status" value="1"/>
</dbReference>
<feature type="compositionally biased region" description="Basic and acidic residues" evidence="28">
    <location>
        <begin position="158"/>
        <end position="170"/>
    </location>
</feature>
<dbReference type="FunFam" id="1.10.150.20:FF:000036">
    <property type="entry name" value="Polymerase (DNA directed), theta"/>
    <property type="match status" value="1"/>
</dbReference>
<dbReference type="EMBL" id="JAFJMO010000005">
    <property type="protein sequence ID" value="KAJ8275846.1"/>
    <property type="molecule type" value="Genomic_DNA"/>
</dbReference>
<evidence type="ECO:0000256" key="12">
    <source>
        <dbReference type="ARBA" id="ARBA00022741"/>
    </source>
</evidence>
<feature type="compositionally biased region" description="Basic and acidic residues" evidence="28">
    <location>
        <begin position="1569"/>
        <end position="1583"/>
    </location>
</feature>
<dbReference type="FunFam" id="3.40.50.300:FF:000753">
    <property type="entry name" value="Polymerase (DNA directed), theta"/>
    <property type="match status" value="1"/>
</dbReference>
<sequence>MYTSGPQSKRKFYMGQHQVIKRKSPPVGVEPETPRCSRRLQQPDCKSARISHIEMVNKPREKQEWTGDSILALDEDILQALDAHSAADDLQKKRLNAVVTTRPQENPLTGSTSNRVVPEKGPEFTKIKSKSSQQSHVLGAGETRRSNARAVPVLPELETSKTHSRTSRDCTDLAKKLLFSEDGRSAKSCQGQRRAACENSPRKAKHKRQRASPDYGDSSGAASQKRALVEKSTASVGSRFEAANSGDGASPQQTRSPLDASGDYILFSPTRMAAALERKRRFHQQSIVGNASSSVLTPPPGLNLSTLGDTPGEPGHSVHMAVPADQSDKLLLSNWGLPKAVLERYQSLGVVQMFEWQAECLTLGKVLEGKNLVYSAPTSAGKTLVSELLILKRVLETRRKAMFILPFVSVAKEKMFYLQNVFQEVGIRVEGYMGSTSAAGGFTSLDVAVCTIEKANGLINRLIEENRMDLLGIVVVDELHMLGDSGRGYLLELLLTKIRYVTQRAARTSSNGGPSLSEGGVTGEANFSAGVQIVGMSATLPNLGLLAGWLNAELYHTDYRPVPLEERLKIGTSMYDGSMDVVNVFRPALQVKGDDDHIVSLCFETIQGGHSVLIFCPSKNWCEKLADSIAREFYNLQHRALQAAREGQKAVEPSPVALDQEGLQDVVSQLKHSPAGLDQVLQRTVPWGVAFHHAGLTFDERDILEGAFRQGQVRVLAATSTLSSGVNLPARRVIIRTPIFNGRLLDILSYKQMSGRAGRKGVDTMGESILVCKESERLQGVSLIQGSLKPISSCLVKKEGEGLTTSMIRAILEIIVGGVASTPEDVRTYASCTLLAASMSNGHGDPGGGAIEACVDWLMENEFIQILVEGDGEQKTERYCPTHLGTATLSSSLSPPEALGIFADLQRAMKGFVLENDLHILYQITPVYAEWTTIDWYQFFCMWENLPSSMKRVAEMVGIQEGFLARSVGGKIVAKTEKQRRQMAIHKRFFTTLVLLDLISEVPLATVAKKYGCSRGQLQSLQQSASTYAGMVTVFCNRLGWHNLELLLSQFQSRLSFGVQRELCDLVRVSLLNAQRARALYGAGFLTVSDLAHASPTIVEKTLKKAVPFKSSRQAADESEQEAQERRGTRCIWASGKQGLTEKEAALQIVAEAQLLLQQDLALLGVQWNPESLLQKPPDPPPSATKHARDLPSLPYPARLRKANTEGPAQQAQRDSVAGEWNDLSDGKSNIGDEEKGVTVANNLSCDTGRFSAPHQSSQPSVAMSEEPPTKDLLRAVVIDPLNQSAGLGRGKRDIQTVTLSKVLKSINSEKNMADEATVELSSKLPTEPCVLDPSSPRTECILGSEDDPHGKQPLTPLSKRRKVDGHTTMVVAPEEAAQLCTVSGGGVEVAERHPLVHMSFSSSSRSFTDCGPKVRPNRETTNAANSGRELKCSADDSLACVSEFPSLVLRKRWQKSKHCDAGNSCGATLLEAQSRASQLLVPLSHFDDEVGSRGLQHLRNLGKQSSLCIPEQRCRAGAGEGSADETEKCESPDLYTSGPEEVFGDSFQLDTQTEEMMIQLHKAPVVLQDDHGSKPGIKESRRTRQSPGEEFSTEDNQTGSDLCQRVLMDDYSHEQVVGGDSPAKAPPRCNISLTDSQMEDILAYSTPECEEALHVVKTSILSGGNHSLSNANRDSAENAAESSINRSSSFLFDSLNEDLLLDSPTEGRPLEEAGGGAKDVDTNQLPSAQAQQIEDEKPENDPEAIQWGESSFNLSEWGDSLQIGEPYLNRLTAVLRSVNGELPLMPSRVPQCLSNGTHASGTVRPIKHANNIQDPGVSTERKVSEGSFHLSPGMQDILDQWPSMYGRFSTSLDTPVDVEMDQNAPEQMTTIKQRSLEISLGSDSGTEDVRGGQSESPCSVEELESGPRVHNDLVPPTPEPVTPRIKMTMTISSAQSSPVTPRLLGNTVAMATAQVPSPPALSDPDPNPDTSLIKEGFSLQLSQDPPLTATSLPSSPEGFAIIDVACNHHLFNTFIQEWKTKSRFSVALACEKKERIQSPRSAIGGKFRQGNAHVKNVENKESIDGFPVKGNQVLILTGLSVCWGGKDAYYISLLRDQPITDVSASLAPPPLDESLSVGERLKQVQACLRRRNLSPEGAVITYNLIQLYKTLLLACGLSLEGNFEDPKVACWLLDPGSKERTLHNMVTNFSPTELPLLVGISPGQGVQSLGMGGDSSHTGRYRAAIESVLVFSTMGQLASLLEKDGMLGVFHQVEMPALYCLALLELNGVGFSTAECDAQKHVMQAKLRTLESQAYQLAGHAFSLTRPEDIAEVLFLELRLPPNGDLNGLKNKKTLGYARRTGAGTRVRLSKQFSTTKDVLEKLKPLHPLPGVILEWRRITNAMTKVVFPLQREKCWLPLLDMERIYPISQTHTATGRVSFTEPNIQNVPKDFEIQMPTLIGESPPSQERDKAVLTKPGRRRSKIHRELALLVKAPEGSPEKEMPFSVSMRHAFVPFPGGLVLAADYSQLELRILAHLSRDRRLLQALNSGADVFRSIAAEWRMIEPEAVDDSLRQQAKQICYGIIYGMGAKSLGEQMGIEENDAACYIETFKSRYTGIHAFLKETVKNCAKNGYVQTILGRKRFLPAIKDKNVYQKSHAERQAVNTTVQGSAADIVKSATVGIQRCLEQTFPTVPRSHGHASARAVNHRQRGLSRPCRGAFFILQLHDELIYEVAEEDVIQVAQMVKKEMESVMKLYVKLRAKIRVGPSWGDLQDLDI</sequence>
<dbReference type="InterPro" id="IPR011545">
    <property type="entry name" value="DEAD/DEAH_box_helicase_dom"/>
</dbReference>
<keyword evidence="20" id="KW-0539">Nucleus</keyword>
<comment type="cofactor">
    <cofactor evidence="1">
        <name>Mg(2+)</name>
        <dbReference type="ChEBI" id="CHEBI:18420"/>
    </cofactor>
</comment>
<dbReference type="Pfam" id="PF00271">
    <property type="entry name" value="Helicase_C"/>
    <property type="match status" value="1"/>
</dbReference>
<keyword evidence="18" id="KW-0007">Acetylation</keyword>
<organism evidence="31 32">
    <name type="scientific">Conger conger</name>
    <name type="common">Conger eel</name>
    <name type="synonym">Muraena conger</name>
    <dbReference type="NCBI Taxonomy" id="82655"/>
    <lineage>
        <taxon>Eukaryota</taxon>
        <taxon>Metazoa</taxon>
        <taxon>Chordata</taxon>
        <taxon>Craniata</taxon>
        <taxon>Vertebrata</taxon>
        <taxon>Euteleostomi</taxon>
        <taxon>Actinopterygii</taxon>
        <taxon>Neopterygii</taxon>
        <taxon>Teleostei</taxon>
        <taxon>Anguilliformes</taxon>
        <taxon>Congridae</taxon>
        <taxon>Conger</taxon>
    </lineage>
</organism>
<dbReference type="InterPro" id="IPR036397">
    <property type="entry name" value="RNaseH_sf"/>
</dbReference>
<evidence type="ECO:0000259" key="30">
    <source>
        <dbReference type="PROSITE" id="PS51194"/>
    </source>
</evidence>
<evidence type="ECO:0000256" key="19">
    <source>
        <dbReference type="ARBA" id="ARBA00023204"/>
    </source>
</evidence>